<dbReference type="EMBL" id="DS909250">
    <property type="protein sequence ID" value="EEC16631.1"/>
    <property type="molecule type" value="Genomic_DNA"/>
</dbReference>
<feature type="region of interest" description="Disordered" evidence="1">
    <location>
        <begin position="1"/>
        <end position="157"/>
    </location>
</feature>
<dbReference type="OrthoDB" id="6507870at2759"/>
<dbReference type="EnsemblMetazoa" id="ISCW022785-RA">
    <property type="protein sequence ID" value="ISCW022785-PA"/>
    <property type="gene ID" value="ISCW022785"/>
</dbReference>
<protein>
    <submittedName>
        <fullName evidence="2 3">Uncharacterized protein</fullName>
    </submittedName>
</protein>
<evidence type="ECO:0000313" key="2">
    <source>
        <dbReference type="EMBL" id="EEC16631.1"/>
    </source>
</evidence>
<dbReference type="Proteomes" id="UP000001555">
    <property type="component" value="Unassembled WGS sequence"/>
</dbReference>
<gene>
    <name evidence="2" type="ORF">IscW_ISCW022785</name>
</gene>
<evidence type="ECO:0000313" key="3">
    <source>
        <dbReference type="EnsemblMetazoa" id="ISCW022785-PA"/>
    </source>
</evidence>
<dbReference type="AlphaFoldDB" id="B7QCQ9"/>
<keyword evidence="4" id="KW-1185">Reference proteome</keyword>
<evidence type="ECO:0000256" key="1">
    <source>
        <dbReference type="SAM" id="MobiDB-lite"/>
    </source>
</evidence>
<evidence type="ECO:0000313" key="4">
    <source>
        <dbReference type="Proteomes" id="UP000001555"/>
    </source>
</evidence>
<organism>
    <name type="scientific">Ixodes scapularis</name>
    <name type="common">Black-legged tick</name>
    <name type="synonym">Deer tick</name>
    <dbReference type="NCBI Taxonomy" id="6945"/>
    <lineage>
        <taxon>Eukaryota</taxon>
        <taxon>Metazoa</taxon>
        <taxon>Ecdysozoa</taxon>
        <taxon>Arthropoda</taxon>
        <taxon>Chelicerata</taxon>
        <taxon>Arachnida</taxon>
        <taxon>Acari</taxon>
        <taxon>Parasitiformes</taxon>
        <taxon>Ixodida</taxon>
        <taxon>Ixodoidea</taxon>
        <taxon>Ixodidae</taxon>
        <taxon>Ixodinae</taxon>
        <taxon>Ixodes</taxon>
    </lineage>
</organism>
<dbReference type="EMBL" id="ABJB010490698">
    <property type="status" value="NOT_ANNOTATED_CDS"/>
    <property type="molecule type" value="Genomic_DNA"/>
</dbReference>
<dbReference type="VEuPathDB" id="VectorBase:ISCW022785"/>
<dbReference type="InParanoid" id="B7QCQ9"/>
<dbReference type="VEuPathDB" id="VectorBase:ISCP_001569"/>
<reference evidence="2 4" key="1">
    <citation type="submission" date="2008-03" db="EMBL/GenBank/DDBJ databases">
        <title>Annotation of Ixodes scapularis.</title>
        <authorList>
            <consortium name="Ixodes scapularis Genome Project Consortium"/>
            <person name="Caler E."/>
            <person name="Hannick L.I."/>
            <person name="Bidwell S."/>
            <person name="Joardar V."/>
            <person name="Thiagarajan M."/>
            <person name="Amedeo P."/>
            <person name="Galinsky K.J."/>
            <person name="Schobel S."/>
            <person name="Inman J."/>
            <person name="Hostetler J."/>
            <person name="Miller J."/>
            <person name="Hammond M."/>
            <person name="Megy K."/>
            <person name="Lawson D."/>
            <person name="Kodira C."/>
            <person name="Sutton G."/>
            <person name="Meyer J."/>
            <person name="Hill C.A."/>
            <person name="Birren B."/>
            <person name="Nene V."/>
            <person name="Collins F."/>
            <person name="Alarcon-Chaidez F."/>
            <person name="Wikel S."/>
            <person name="Strausberg R."/>
        </authorList>
    </citation>
    <scope>NUCLEOTIDE SEQUENCE [LARGE SCALE GENOMIC DNA]</scope>
    <source>
        <strain evidence="4">Wikel</strain>
        <strain evidence="2">Wikel colony</strain>
    </source>
</reference>
<feature type="compositionally biased region" description="Pro residues" evidence="1">
    <location>
        <begin position="147"/>
        <end position="157"/>
    </location>
</feature>
<feature type="compositionally biased region" description="Basic and acidic residues" evidence="1">
    <location>
        <begin position="127"/>
        <end position="136"/>
    </location>
</feature>
<reference evidence="3" key="2">
    <citation type="submission" date="2020-05" db="UniProtKB">
        <authorList>
            <consortium name="EnsemblMetazoa"/>
        </authorList>
    </citation>
    <scope>IDENTIFICATION</scope>
    <source>
        <strain evidence="3">wikel</strain>
    </source>
</reference>
<feature type="compositionally biased region" description="Polar residues" evidence="1">
    <location>
        <begin position="57"/>
        <end position="75"/>
    </location>
</feature>
<dbReference type="VEuPathDB" id="VectorBase:ISCI022785"/>
<dbReference type="HOGENOM" id="CLU_1679898_0_0_1"/>
<dbReference type="PaxDb" id="6945-B7QCQ9"/>
<accession>B7QCQ9</accession>
<sequence length="157" mass="17304">MPGTPLGSPSVARRNRDTCWPPKESSVRWTPKTGFSPHLSRQSSHDAKQFVWPPPKSNVSNGSEGFPSRPSSRNAMNAWHPPSPTSGTRTPPFANSPTLGRRTRDIAWPPTQPDSPSKFVPKPVSRGFHEPQEFLHHHASSGVPATYRPPPNSSQFL</sequence>
<name>B7QCQ9_IXOSC</name>
<proteinExistence type="predicted"/>